<organism evidence="2 3">
    <name type="scientific">Aulographum hederae CBS 113979</name>
    <dbReference type="NCBI Taxonomy" id="1176131"/>
    <lineage>
        <taxon>Eukaryota</taxon>
        <taxon>Fungi</taxon>
        <taxon>Dikarya</taxon>
        <taxon>Ascomycota</taxon>
        <taxon>Pezizomycotina</taxon>
        <taxon>Dothideomycetes</taxon>
        <taxon>Pleosporomycetidae</taxon>
        <taxon>Aulographales</taxon>
        <taxon>Aulographaceae</taxon>
    </lineage>
</organism>
<dbReference type="Proteomes" id="UP000800041">
    <property type="component" value="Unassembled WGS sequence"/>
</dbReference>
<proteinExistence type="predicted"/>
<sequence length="261" mass="29360">MPTKLIIKVKGYSSTNSNPNANSNASSLPSPPPGQPPTPFNQIADFPEPPSRTYITLPGGEGYWKQNKKGGLDLLDAAVAALLSNKDLAESREFPWPDMPVLHDVGHIEEDVEMEIESETADEENVVGDTETEAQKNADEEKSDPLEMDWTAEQEFVLIILYLFTTYSIPEIAEILYNTFGVWWMEIAESVKAEIDGIKARGAMFEENKQLLGDVSDDAKCRLLMRIYICYLEFIWEKTGKKYDRVNLKSLEKNEARNFGG</sequence>
<protein>
    <submittedName>
        <fullName evidence="2">Uncharacterized protein</fullName>
    </submittedName>
</protein>
<feature type="compositionally biased region" description="Pro residues" evidence="1">
    <location>
        <begin position="29"/>
        <end position="39"/>
    </location>
</feature>
<evidence type="ECO:0000313" key="3">
    <source>
        <dbReference type="Proteomes" id="UP000800041"/>
    </source>
</evidence>
<feature type="compositionally biased region" description="Acidic residues" evidence="1">
    <location>
        <begin position="118"/>
        <end position="132"/>
    </location>
</feature>
<evidence type="ECO:0000313" key="2">
    <source>
        <dbReference type="EMBL" id="KAF1982216.1"/>
    </source>
</evidence>
<accession>A0A6G1GMN2</accession>
<feature type="compositionally biased region" description="Low complexity" evidence="1">
    <location>
        <begin position="13"/>
        <end position="28"/>
    </location>
</feature>
<feature type="region of interest" description="Disordered" evidence="1">
    <location>
        <begin position="10"/>
        <end position="52"/>
    </location>
</feature>
<keyword evidence="3" id="KW-1185">Reference proteome</keyword>
<feature type="compositionally biased region" description="Basic and acidic residues" evidence="1">
    <location>
        <begin position="133"/>
        <end position="144"/>
    </location>
</feature>
<name>A0A6G1GMN2_9PEZI</name>
<gene>
    <name evidence="2" type="ORF">K402DRAFT_397809</name>
</gene>
<dbReference type="AlphaFoldDB" id="A0A6G1GMN2"/>
<feature type="region of interest" description="Disordered" evidence="1">
    <location>
        <begin position="118"/>
        <end position="144"/>
    </location>
</feature>
<dbReference type="EMBL" id="ML977187">
    <property type="protein sequence ID" value="KAF1982216.1"/>
    <property type="molecule type" value="Genomic_DNA"/>
</dbReference>
<reference evidence="2" key="1">
    <citation type="journal article" date="2020" name="Stud. Mycol.">
        <title>101 Dothideomycetes genomes: a test case for predicting lifestyles and emergence of pathogens.</title>
        <authorList>
            <person name="Haridas S."/>
            <person name="Albert R."/>
            <person name="Binder M."/>
            <person name="Bloem J."/>
            <person name="Labutti K."/>
            <person name="Salamov A."/>
            <person name="Andreopoulos B."/>
            <person name="Baker S."/>
            <person name="Barry K."/>
            <person name="Bills G."/>
            <person name="Bluhm B."/>
            <person name="Cannon C."/>
            <person name="Castanera R."/>
            <person name="Culley D."/>
            <person name="Daum C."/>
            <person name="Ezra D."/>
            <person name="Gonzalez J."/>
            <person name="Henrissat B."/>
            <person name="Kuo A."/>
            <person name="Liang C."/>
            <person name="Lipzen A."/>
            <person name="Lutzoni F."/>
            <person name="Magnuson J."/>
            <person name="Mondo S."/>
            <person name="Nolan M."/>
            <person name="Ohm R."/>
            <person name="Pangilinan J."/>
            <person name="Park H.-J."/>
            <person name="Ramirez L."/>
            <person name="Alfaro M."/>
            <person name="Sun H."/>
            <person name="Tritt A."/>
            <person name="Yoshinaga Y."/>
            <person name="Zwiers L.-H."/>
            <person name="Turgeon B."/>
            <person name="Goodwin S."/>
            <person name="Spatafora J."/>
            <person name="Crous P."/>
            <person name="Grigoriev I."/>
        </authorList>
    </citation>
    <scope>NUCLEOTIDE SEQUENCE</scope>
    <source>
        <strain evidence="2">CBS 113979</strain>
    </source>
</reference>
<evidence type="ECO:0000256" key="1">
    <source>
        <dbReference type="SAM" id="MobiDB-lite"/>
    </source>
</evidence>